<dbReference type="PRINTS" id="PR00455">
    <property type="entry name" value="HTHTETR"/>
</dbReference>
<dbReference type="InterPro" id="IPR001647">
    <property type="entry name" value="HTH_TetR"/>
</dbReference>
<evidence type="ECO:0000313" key="5">
    <source>
        <dbReference type="Proteomes" id="UP000236893"/>
    </source>
</evidence>
<dbReference type="SUPFAM" id="SSF48498">
    <property type="entry name" value="Tetracyclin repressor-like, C-terminal domain"/>
    <property type="match status" value="1"/>
</dbReference>
<feature type="domain" description="HTH tetR-type" evidence="3">
    <location>
        <begin position="5"/>
        <end position="65"/>
    </location>
</feature>
<dbReference type="RefSeq" id="WP_103789295.1">
    <property type="nucleotide sequence ID" value="NZ_PQVF01000007.1"/>
</dbReference>
<evidence type="ECO:0000313" key="4">
    <source>
        <dbReference type="EMBL" id="POY36377.1"/>
    </source>
</evidence>
<evidence type="ECO:0000259" key="3">
    <source>
        <dbReference type="PROSITE" id="PS50977"/>
    </source>
</evidence>
<keyword evidence="1 2" id="KW-0238">DNA-binding</keyword>
<proteinExistence type="predicted"/>
<dbReference type="Pfam" id="PF00440">
    <property type="entry name" value="TetR_N"/>
    <property type="match status" value="1"/>
</dbReference>
<dbReference type="PROSITE" id="PS50977">
    <property type="entry name" value="HTH_TETR_2"/>
    <property type="match status" value="1"/>
</dbReference>
<dbReference type="PANTHER" id="PTHR43479:SF11">
    <property type="entry name" value="ACREF_ENVCD OPERON REPRESSOR-RELATED"/>
    <property type="match status" value="1"/>
</dbReference>
<reference evidence="4 5" key="1">
    <citation type="submission" date="2018-01" db="EMBL/GenBank/DDBJ databases">
        <authorList>
            <person name="Gaut B.S."/>
            <person name="Morton B.R."/>
            <person name="Clegg M.T."/>
            <person name="Duvall M.R."/>
        </authorList>
    </citation>
    <scope>NUCLEOTIDE SEQUENCE [LARGE SCALE GENOMIC DNA]</scope>
    <source>
        <strain evidence="4 5">HR-AV</strain>
    </source>
</reference>
<organism evidence="4 5">
    <name type="scientific">Solitalea longa</name>
    <dbReference type="NCBI Taxonomy" id="2079460"/>
    <lineage>
        <taxon>Bacteria</taxon>
        <taxon>Pseudomonadati</taxon>
        <taxon>Bacteroidota</taxon>
        <taxon>Sphingobacteriia</taxon>
        <taxon>Sphingobacteriales</taxon>
        <taxon>Sphingobacteriaceae</taxon>
        <taxon>Solitalea</taxon>
    </lineage>
</organism>
<dbReference type="SUPFAM" id="SSF46689">
    <property type="entry name" value="Homeodomain-like"/>
    <property type="match status" value="1"/>
</dbReference>
<dbReference type="OrthoDB" id="881297at2"/>
<sequence length="208" mass="24714">MEKEELQRQRILDASFKLFSTYGVKSITMDDIARELAMSKKTIYLYYNDKDDLVTQLMSSVLNVHQQEMAESELKSKDPIHEIFLMLDQIEKMLRPVNPSMFYDMQKYHPNAWILFEEFKNEYMYNCILKNLKKGIDQGIYRKEINLEILAHTRVIQVSSVFNPMYYPSSRFNISDVQYQLSEHFMHGVATLKGHKLINKYLQVTEDE</sequence>
<dbReference type="PANTHER" id="PTHR43479">
    <property type="entry name" value="ACREF/ENVCD OPERON REPRESSOR-RELATED"/>
    <property type="match status" value="1"/>
</dbReference>
<evidence type="ECO:0000256" key="2">
    <source>
        <dbReference type="PROSITE-ProRule" id="PRU00335"/>
    </source>
</evidence>
<dbReference type="Proteomes" id="UP000236893">
    <property type="component" value="Unassembled WGS sequence"/>
</dbReference>
<comment type="caution">
    <text evidence="4">The sequence shown here is derived from an EMBL/GenBank/DDBJ whole genome shotgun (WGS) entry which is preliminary data.</text>
</comment>
<protein>
    <submittedName>
        <fullName evidence="4">TetR/AcrR family transcriptional regulator</fullName>
    </submittedName>
</protein>
<dbReference type="InterPro" id="IPR036271">
    <property type="entry name" value="Tet_transcr_reg_TetR-rel_C_sf"/>
</dbReference>
<dbReference type="GO" id="GO:0003677">
    <property type="term" value="F:DNA binding"/>
    <property type="evidence" value="ECO:0007669"/>
    <property type="project" value="UniProtKB-UniRule"/>
</dbReference>
<dbReference type="Gene3D" id="1.10.357.10">
    <property type="entry name" value="Tetracycline Repressor, domain 2"/>
    <property type="match status" value="1"/>
</dbReference>
<dbReference type="InterPro" id="IPR009057">
    <property type="entry name" value="Homeodomain-like_sf"/>
</dbReference>
<accession>A0A2S5A267</accession>
<dbReference type="EMBL" id="PQVF01000007">
    <property type="protein sequence ID" value="POY36377.1"/>
    <property type="molecule type" value="Genomic_DNA"/>
</dbReference>
<name>A0A2S5A267_9SPHI</name>
<dbReference type="InterPro" id="IPR050624">
    <property type="entry name" value="HTH-type_Tx_Regulator"/>
</dbReference>
<feature type="DNA-binding region" description="H-T-H motif" evidence="2">
    <location>
        <begin position="28"/>
        <end position="47"/>
    </location>
</feature>
<keyword evidence="5" id="KW-1185">Reference proteome</keyword>
<gene>
    <name evidence="4" type="ORF">C3K47_11560</name>
</gene>
<dbReference type="AlphaFoldDB" id="A0A2S5A267"/>
<evidence type="ECO:0000256" key="1">
    <source>
        <dbReference type="ARBA" id="ARBA00023125"/>
    </source>
</evidence>